<dbReference type="InterPro" id="IPR020904">
    <property type="entry name" value="Sc_DH/Rdtase_CS"/>
</dbReference>
<dbReference type="PRINTS" id="PR00081">
    <property type="entry name" value="GDHRDH"/>
</dbReference>
<dbReference type="Gene3D" id="3.40.50.720">
    <property type="entry name" value="NAD(P)-binding Rossmann-like Domain"/>
    <property type="match status" value="1"/>
</dbReference>
<dbReference type="PANTHER" id="PTHR43639">
    <property type="entry name" value="OXIDOREDUCTASE, SHORT-CHAIN DEHYDROGENASE/REDUCTASE FAMILY (AFU_ORTHOLOGUE AFUA_5G02870)"/>
    <property type="match status" value="1"/>
</dbReference>
<evidence type="ECO:0000256" key="1">
    <source>
        <dbReference type="ARBA" id="ARBA00006484"/>
    </source>
</evidence>
<dbReference type="PANTHER" id="PTHR43639:SF1">
    <property type="entry name" value="SHORT-CHAIN DEHYDROGENASE_REDUCTASE FAMILY PROTEIN"/>
    <property type="match status" value="1"/>
</dbReference>
<name>A0ABX1IWK5_9PSEU</name>
<dbReference type="InterPro" id="IPR002347">
    <property type="entry name" value="SDR_fam"/>
</dbReference>
<dbReference type="Proteomes" id="UP000715441">
    <property type="component" value="Unassembled WGS sequence"/>
</dbReference>
<dbReference type="EMBL" id="JAAXLS010000001">
    <property type="protein sequence ID" value="NKQ51872.1"/>
    <property type="molecule type" value="Genomic_DNA"/>
</dbReference>
<dbReference type="Pfam" id="PF13561">
    <property type="entry name" value="adh_short_C2"/>
    <property type="match status" value="1"/>
</dbReference>
<proteinExistence type="inferred from homology"/>
<keyword evidence="2" id="KW-0560">Oxidoreductase</keyword>
<protein>
    <submittedName>
        <fullName evidence="3">SDR family oxidoreductase</fullName>
    </submittedName>
</protein>
<keyword evidence="4" id="KW-1185">Reference proteome</keyword>
<gene>
    <name evidence="3" type="ORF">HFP15_03140</name>
</gene>
<evidence type="ECO:0000313" key="4">
    <source>
        <dbReference type="Proteomes" id="UP000715441"/>
    </source>
</evidence>
<dbReference type="SUPFAM" id="SSF51735">
    <property type="entry name" value="NAD(P)-binding Rossmann-fold domains"/>
    <property type="match status" value="1"/>
</dbReference>
<reference evidence="3 4" key="1">
    <citation type="submission" date="2020-04" db="EMBL/GenBank/DDBJ databases">
        <title>Novel species.</title>
        <authorList>
            <person name="Teo W.F.A."/>
            <person name="Lipun K."/>
            <person name="Srisuk N."/>
            <person name="Duangmal K."/>
        </authorList>
    </citation>
    <scope>NUCLEOTIDE SEQUENCE [LARGE SCALE GENOMIC DNA]</scope>
    <source>
        <strain evidence="3 4">K13G38</strain>
    </source>
</reference>
<evidence type="ECO:0000313" key="3">
    <source>
        <dbReference type="EMBL" id="NKQ51872.1"/>
    </source>
</evidence>
<dbReference type="RefSeq" id="WP_168511099.1">
    <property type="nucleotide sequence ID" value="NZ_JAAXLS010000001.1"/>
</dbReference>
<comment type="similarity">
    <text evidence="1">Belongs to the short-chain dehydrogenases/reductases (SDR) family.</text>
</comment>
<dbReference type="PROSITE" id="PS00061">
    <property type="entry name" value="ADH_SHORT"/>
    <property type="match status" value="1"/>
</dbReference>
<dbReference type="InterPro" id="IPR036291">
    <property type="entry name" value="NAD(P)-bd_dom_sf"/>
</dbReference>
<accession>A0ABX1IWK5</accession>
<organism evidence="3 4">
    <name type="scientific">Amycolatopsis acididurans</name>
    <dbReference type="NCBI Taxonomy" id="2724524"/>
    <lineage>
        <taxon>Bacteria</taxon>
        <taxon>Bacillati</taxon>
        <taxon>Actinomycetota</taxon>
        <taxon>Actinomycetes</taxon>
        <taxon>Pseudonocardiales</taxon>
        <taxon>Pseudonocardiaceae</taxon>
        <taxon>Amycolatopsis</taxon>
    </lineage>
</organism>
<dbReference type="PRINTS" id="PR00080">
    <property type="entry name" value="SDRFAMILY"/>
</dbReference>
<comment type="caution">
    <text evidence="3">The sequence shown here is derived from an EMBL/GenBank/DDBJ whole genome shotgun (WGS) entry which is preliminary data.</text>
</comment>
<evidence type="ECO:0000256" key="2">
    <source>
        <dbReference type="ARBA" id="ARBA00023002"/>
    </source>
</evidence>
<sequence>MSGPLSGRTAVVTGGGTGIGRAIADRLLADGARVLTADLAEDGDLSAPDVAETLRDKAIGTFGAVDVLVNNAGGGVIRPTLEHTEQTLRATIDNNLWTTLRCCLAFLPHMRSRRYGRIVNIGAESVRNGLTDHAVYNAAKGGVHGLTTGLAREFATDGITVNVVAPSYTLTPELARALDDGTVPPRLHTVVEDATALIPMARPARVGEIAAAVAYLATDAASFVTGQVLSVNGGSSMC</sequence>